<protein>
    <submittedName>
        <fullName evidence="1">Uncharacterized protein</fullName>
    </submittedName>
</protein>
<dbReference type="Proteomes" id="UP000663866">
    <property type="component" value="Unassembled WGS sequence"/>
</dbReference>
<accession>A0A821E1S4</accession>
<gene>
    <name evidence="1" type="ORF">OVN521_LOCUS46188</name>
</gene>
<feature type="non-terminal residue" evidence="1">
    <location>
        <position position="84"/>
    </location>
</feature>
<dbReference type="InterPro" id="IPR057435">
    <property type="entry name" value="Lips"/>
</dbReference>
<dbReference type="PANTHER" id="PTHR37686">
    <property type="entry name" value="LD36006P"/>
    <property type="match status" value="1"/>
</dbReference>
<keyword evidence="2" id="KW-1185">Reference proteome</keyword>
<name>A0A821E1S4_9BILA</name>
<proteinExistence type="predicted"/>
<reference evidence="1" key="1">
    <citation type="submission" date="2021-02" db="EMBL/GenBank/DDBJ databases">
        <authorList>
            <person name="Nowell W R."/>
        </authorList>
    </citation>
    <scope>NUCLEOTIDE SEQUENCE</scope>
</reference>
<dbReference type="Pfam" id="PF25228">
    <property type="entry name" value="Lips"/>
    <property type="match status" value="1"/>
</dbReference>
<comment type="caution">
    <text evidence="1">The sequence shown here is derived from an EMBL/GenBank/DDBJ whole genome shotgun (WGS) entry which is preliminary data.</text>
</comment>
<feature type="non-terminal residue" evidence="1">
    <location>
        <position position="1"/>
    </location>
</feature>
<dbReference type="EMBL" id="CAJOBG010080458">
    <property type="protein sequence ID" value="CAF4629618.1"/>
    <property type="molecule type" value="Genomic_DNA"/>
</dbReference>
<dbReference type="AlphaFoldDB" id="A0A821E1S4"/>
<evidence type="ECO:0000313" key="1">
    <source>
        <dbReference type="EMBL" id="CAF4629618.1"/>
    </source>
</evidence>
<dbReference type="PANTHER" id="PTHR37686:SF1">
    <property type="entry name" value="LD36006P"/>
    <property type="match status" value="1"/>
</dbReference>
<sequence>KRVQAQLNIEYNERIFAAIENSREIAELSPNLGDLLVAQARSILTMKSIAEQLNENLDNHLKTTREKLIHEHPIKSKIARWIDR</sequence>
<evidence type="ECO:0000313" key="2">
    <source>
        <dbReference type="Proteomes" id="UP000663866"/>
    </source>
</evidence>
<organism evidence="1 2">
    <name type="scientific">Rotaria magnacalcarata</name>
    <dbReference type="NCBI Taxonomy" id="392030"/>
    <lineage>
        <taxon>Eukaryota</taxon>
        <taxon>Metazoa</taxon>
        <taxon>Spiralia</taxon>
        <taxon>Gnathifera</taxon>
        <taxon>Rotifera</taxon>
        <taxon>Eurotatoria</taxon>
        <taxon>Bdelloidea</taxon>
        <taxon>Philodinida</taxon>
        <taxon>Philodinidae</taxon>
        <taxon>Rotaria</taxon>
    </lineage>
</organism>